<evidence type="ECO:0000313" key="2">
    <source>
        <dbReference type="Proteomes" id="UP001596091"/>
    </source>
</evidence>
<organism evidence="1 2">
    <name type="scientific">Acidicapsa dinghuensis</name>
    <dbReference type="NCBI Taxonomy" id="2218256"/>
    <lineage>
        <taxon>Bacteria</taxon>
        <taxon>Pseudomonadati</taxon>
        <taxon>Acidobacteriota</taxon>
        <taxon>Terriglobia</taxon>
        <taxon>Terriglobales</taxon>
        <taxon>Acidobacteriaceae</taxon>
        <taxon>Acidicapsa</taxon>
    </lineage>
</organism>
<dbReference type="Gene3D" id="3.60.20.10">
    <property type="entry name" value="Glutamine Phosphoribosylpyrophosphate, subunit 1, domain 1"/>
    <property type="match status" value="1"/>
</dbReference>
<protein>
    <recommendedName>
        <fullName evidence="3">Proteasome subunit beta</fullName>
    </recommendedName>
</protein>
<keyword evidence="2" id="KW-1185">Reference proteome</keyword>
<dbReference type="RefSeq" id="WP_263338410.1">
    <property type="nucleotide sequence ID" value="NZ_JAGSYH010000004.1"/>
</dbReference>
<name>A0ABW1ED08_9BACT</name>
<reference evidence="2" key="1">
    <citation type="journal article" date="2019" name="Int. J. Syst. Evol. Microbiol.">
        <title>The Global Catalogue of Microorganisms (GCM) 10K type strain sequencing project: providing services to taxonomists for standard genome sequencing and annotation.</title>
        <authorList>
            <consortium name="The Broad Institute Genomics Platform"/>
            <consortium name="The Broad Institute Genome Sequencing Center for Infectious Disease"/>
            <person name="Wu L."/>
            <person name="Ma J."/>
        </authorList>
    </citation>
    <scope>NUCLEOTIDE SEQUENCE [LARGE SCALE GENOMIC DNA]</scope>
    <source>
        <strain evidence="2">JCM 4087</strain>
    </source>
</reference>
<evidence type="ECO:0000313" key="1">
    <source>
        <dbReference type="EMBL" id="MFC5862161.1"/>
    </source>
</evidence>
<gene>
    <name evidence="1" type="ORF">ACFPT7_07645</name>
</gene>
<dbReference type="EMBL" id="JBHSPH010000002">
    <property type="protein sequence ID" value="MFC5862161.1"/>
    <property type="molecule type" value="Genomic_DNA"/>
</dbReference>
<proteinExistence type="predicted"/>
<dbReference type="InterPro" id="IPR029055">
    <property type="entry name" value="Ntn_hydrolases_N"/>
</dbReference>
<accession>A0ABW1ED08</accession>
<dbReference type="SUPFAM" id="SSF56235">
    <property type="entry name" value="N-terminal nucleophile aminohydrolases (Ntn hydrolases)"/>
    <property type="match status" value="1"/>
</dbReference>
<sequence length="218" mass="24164">MTVIVACRAASGIIVFGADRQITADDQIRYGTKLSFHAFQNGRALIGMAARDVNVGFQRKVELFRAMRHVSLDQDPVEVIQRRMTNTGESTDAEVQLLCAVASRTVKSPRLLGISDKEVFDFSERKFCCIGSGDGAALAILKQADQRLQTLRDVQVAVCASVWIAKESDPLCGGPTDIWWLTSDLGEEKLGCECIRNWEDYFKSSFPNVLARWLEGAQ</sequence>
<dbReference type="Proteomes" id="UP001596091">
    <property type="component" value="Unassembled WGS sequence"/>
</dbReference>
<comment type="caution">
    <text evidence="1">The sequence shown here is derived from an EMBL/GenBank/DDBJ whole genome shotgun (WGS) entry which is preliminary data.</text>
</comment>
<evidence type="ECO:0008006" key="3">
    <source>
        <dbReference type="Google" id="ProtNLM"/>
    </source>
</evidence>